<keyword evidence="1" id="KW-0540">Nuclease</keyword>
<reference evidence="6 7" key="1">
    <citation type="submission" date="2021-03" db="EMBL/GenBank/DDBJ databases">
        <title>Sequencing the genomes of 1000 actinobacteria strains.</title>
        <authorList>
            <person name="Klenk H.-P."/>
        </authorList>
    </citation>
    <scope>NUCLEOTIDE SEQUENCE [LARGE SCALE GENOMIC DNA]</scope>
    <source>
        <strain evidence="6 7">DSM 15454</strain>
    </source>
</reference>
<dbReference type="Gene3D" id="3.40.50.1010">
    <property type="entry name" value="5'-nuclease"/>
    <property type="match status" value="1"/>
</dbReference>
<dbReference type="InterPro" id="IPR029060">
    <property type="entry name" value="PIN-like_dom_sf"/>
</dbReference>
<evidence type="ECO:0000259" key="5">
    <source>
        <dbReference type="Pfam" id="PF01850"/>
    </source>
</evidence>
<sequence length="142" mass="15479">MMNGLGSTLPLYLIDASAWSHYGSRNPVTGFIDHISHRGVIMTCPPAALEYCFMARNKVEHDNYRMRMEKLLQPLVHPTVHDVLVIQSALWGSGLVCAAGASDTLIASYAMLNNATVISCDKDFGHIAAALDGALRQIRLVP</sequence>
<dbReference type="Pfam" id="PF01850">
    <property type="entry name" value="PIN"/>
    <property type="match status" value="1"/>
</dbReference>
<evidence type="ECO:0000256" key="1">
    <source>
        <dbReference type="ARBA" id="ARBA00022722"/>
    </source>
</evidence>
<organism evidence="6 7">
    <name type="scientific">Paeniglutamicibacter psychrophenolicus</name>
    <dbReference type="NCBI Taxonomy" id="257454"/>
    <lineage>
        <taxon>Bacteria</taxon>
        <taxon>Bacillati</taxon>
        <taxon>Actinomycetota</taxon>
        <taxon>Actinomycetes</taxon>
        <taxon>Micrococcales</taxon>
        <taxon>Micrococcaceae</taxon>
        <taxon>Paeniglutamicibacter</taxon>
    </lineage>
</organism>
<dbReference type="InterPro" id="IPR002716">
    <property type="entry name" value="PIN_dom"/>
</dbReference>
<evidence type="ECO:0000256" key="3">
    <source>
        <dbReference type="ARBA" id="ARBA00022801"/>
    </source>
</evidence>
<dbReference type="EMBL" id="JAGIOE010000001">
    <property type="protein sequence ID" value="MBP2373450.1"/>
    <property type="molecule type" value="Genomic_DNA"/>
</dbReference>
<keyword evidence="3" id="KW-0378">Hydrolase</keyword>
<evidence type="ECO:0000256" key="4">
    <source>
        <dbReference type="ARBA" id="ARBA00022842"/>
    </source>
</evidence>
<keyword evidence="2" id="KW-0479">Metal-binding</keyword>
<comment type="caution">
    <text evidence="6">The sequence shown here is derived from an EMBL/GenBank/DDBJ whole genome shotgun (WGS) entry which is preliminary data.</text>
</comment>
<name>A0ABS4WBB0_9MICC</name>
<dbReference type="SUPFAM" id="SSF88723">
    <property type="entry name" value="PIN domain-like"/>
    <property type="match status" value="1"/>
</dbReference>
<evidence type="ECO:0000313" key="7">
    <source>
        <dbReference type="Proteomes" id="UP000766570"/>
    </source>
</evidence>
<proteinExistence type="predicted"/>
<feature type="domain" description="PIN" evidence="5">
    <location>
        <begin position="12"/>
        <end position="128"/>
    </location>
</feature>
<evidence type="ECO:0000256" key="2">
    <source>
        <dbReference type="ARBA" id="ARBA00022723"/>
    </source>
</evidence>
<keyword evidence="7" id="KW-1185">Reference proteome</keyword>
<accession>A0ABS4WBB0</accession>
<evidence type="ECO:0000313" key="6">
    <source>
        <dbReference type="EMBL" id="MBP2373450.1"/>
    </source>
</evidence>
<dbReference type="Proteomes" id="UP000766570">
    <property type="component" value="Unassembled WGS sequence"/>
</dbReference>
<gene>
    <name evidence="6" type="ORF">JOF46_001362</name>
</gene>
<protein>
    <submittedName>
        <fullName evidence="6">Nucleic acid-binding protein</fullName>
    </submittedName>
</protein>
<keyword evidence="4" id="KW-0460">Magnesium</keyword>